<dbReference type="InterPro" id="IPR017930">
    <property type="entry name" value="Myb_dom"/>
</dbReference>
<evidence type="ECO:0000313" key="5">
    <source>
        <dbReference type="Proteomes" id="UP001287286"/>
    </source>
</evidence>
<evidence type="ECO:0000313" key="4">
    <source>
        <dbReference type="EMBL" id="KAK4066208.1"/>
    </source>
</evidence>
<evidence type="ECO:0000256" key="1">
    <source>
        <dbReference type="SAM" id="MobiDB-lite"/>
    </source>
</evidence>
<feature type="region of interest" description="Disordered" evidence="1">
    <location>
        <begin position="1"/>
        <end position="29"/>
    </location>
</feature>
<feature type="domain" description="HTH myb-type" evidence="3">
    <location>
        <begin position="37"/>
        <end position="86"/>
    </location>
</feature>
<sequence length="235" mass="26640">MSAGSTPTAASTHTSEGRTSDIIPRPGEEEAKKSLGWTIKEDAVILGLRGYGKTWHAISEEISKHYTKRSANACRLHYQNYLERGSVWNEERRNALAESYERHKAEMWRKIAEELQVPWHVAEAMHWEVGQESMAVRANTVPFTLTQGKNCSTAGIRPVPIRPASPLMVTQSPRNLEVDHVRSILFDDGIDDGGPRQSNKDGHIVGLRLAPMRHRQQPETRWLPRLSELEKHQQP</sequence>
<evidence type="ECO:0000259" key="3">
    <source>
        <dbReference type="PROSITE" id="PS51294"/>
    </source>
</evidence>
<gene>
    <name evidence="4" type="ORF">Purlil1_13949</name>
</gene>
<feature type="compositionally biased region" description="Polar residues" evidence="1">
    <location>
        <begin position="1"/>
        <end position="14"/>
    </location>
</feature>
<proteinExistence type="predicted"/>
<evidence type="ECO:0000259" key="2">
    <source>
        <dbReference type="PROSITE" id="PS50090"/>
    </source>
</evidence>
<organism evidence="4 5">
    <name type="scientific">Purpureocillium lilacinum</name>
    <name type="common">Paecilomyces lilacinus</name>
    <dbReference type="NCBI Taxonomy" id="33203"/>
    <lineage>
        <taxon>Eukaryota</taxon>
        <taxon>Fungi</taxon>
        <taxon>Dikarya</taxon>
        <taxon>Ascomycota</taxon>
        <taxon>Pezizomycotina</taxon>
        <taxon>Sordariomycetes</taxon>
        <taxon>Hypocreomycetidae</taxon>
        <taxon>Hypocreales</taxon>
        <taxon>Ophiocordycipitaceae</taxon>
        <taxon>Purpureocillium</taxon>
    </lineage>
</organism>
<feature type="region of interest" description="Disordered" evidence="1">
    <location>
        <begin position="211"/>
        <end position="235"/>
    </location>
</feature>
<dbReference type="Proteomes" id="UP001287286">
    <property type="component" value="Unassembled WGS sequence"/>
</dbReference>
<dbReference type="PROSITE" id="PS50090">
    <property type="entry name" value="MYB_LIKE"/>
    <property type="match status" value="1"/>
</dbReference>
<protein>
    <submittedName>
        <fullName evidence="4">Uncharacterized protein</fullName>
    </submittedName>
</protein>
<feature type="domain" description="Myb-like" evidence="2">
    <location>
        <begin position="37"/>
        <end position="82"/>
    </location>
</feature>
<dbReference type="CDD" id="cd00167">
    <property type="entry name" value="SANT"/>
    <property type="match status" value="1"/>
</dbReference>
<dbReference type="SUPFAM" id="SSF46689">
    <property type="entry name" value="Homeodomain-like"/>
    <property type="match status" value="1"/>
</dbReference>
<dbReference type="Gene3D" id="1.10.10.60">
    <property type="entry name" value="Homeodomain-like"/>
    <property type="match status" value="1"/>
</dbReference>
<dbReference type="InterPro" id="IPR001005">
    <property type="entry name" value="SANT/Myb"/>
</dbReference>
<dbReference type="PROSITE" id="PS51294">
    <property type="entry name" value="HTH_MYB"/>
    <property type="match status" value="1"/>
</dbReference>
<name>A0ABR0BCN5_PURLI</name>
<dbReference type="EMBL" id="JAWRVI010000375">
    <property type="protein sequence ID" value="KAK4066208.1"/>
    <property type="molecule type" value="Genomic_DNA"/>
</dbReference>
<dbReference type="Pfam" id="PF00249">
    <property type="entry name" value="Myb_DNA-binding"/>
    <property type="match status" value="1"/>
</dbReference>
<dbReference type="InterPro" id="IPR009057">
    <property type="entry name" value="Homeodomain-like_sf"/>
</dbReference>
<reference evidence="4 5" key="1">
    <citation type="journal article" date="2024" name="Microbiol. Resour. Announc.">
        <title>Genome annotations for the ascomycete fungi Trichoderma harzianum, Trichoderma aggressivum, and Purpureocillium lilacinum.</title>
        <authorList>
            <person name="Beijen E.P.W."/>
            <person name="Ohm R.A."/>
        </authorList>
    </citation>
    <scope>NUCLEOTIDE SEQUENCE [LARGE SCALE GENOMIC DNA]</scope>
    <source>
        <strain evidence="4 5">CBS 150709</strain>
    </source>
</reference>
<comment type="caution">
    <text evidence="4">The sequence shown here is derived from an EMBL/GenBank/DDBJ whole genome shotgun (WGS) entry which is preliminary data.</text>
</comment>
<accession>A0ABR0BCN5</accession>
<keyword evidence="5" id="KW-1185">Reference proteome</keyword>